<sequence length="66" mass="7799">MDEHLFRALVQYWNPAYSCFTFKKVDLILTIEEYTALLHCPKIQTDKHLRIGCLPQSPRVCRRGSF</sequence>
<accession>A0A7J9B1F7</accession>
<evidence type="ECO:0000313" key="3">
    <source>
        <dbReference type="Proteomes" id="UP000593574"/>
    </source>
</evidence>
<name>A0A7J9B1F7_9ROSI</name>
<comment type="caution">
    <text evidence="2">The sequence shown here is derived from an EMBL/GenBank/DDBJ whole genome shotgun (WGS) entry which is preliminary data.</text>
</comment>
<proteinExistence type="predicted"/>
<dbReference type="PANTHER" id="PTHR48200:SF1">
    <property type="entry name" value="AMINOTRANSFERASE-LIKE PLANT MOBILE DOMAIN-CONTAINING PROTEIN"/>
    <property type="match status" value="1"/>
</dbReference>
<dbReference type="AlphaFoldDB" id="A0A7J9B1F7"/>
<organism evidence="2 3">
    <name type="scientific">Gossypium laxum</name>
    <dbReference type="NCBI Taxonomy" id="34288"/>
    <lineage>
        <taxon>Eukaryota</taxon>
        <taxon>Viridiplantae</taxon>
        <taxon>Streptophyta</taxon>
        <taxon>Embryophyta</taxon>
        <taxon>Tracheophyta</taxon>
        <taxon>Spermatophyta</taxon>
        <taxon>Magnoliopsida</taxon>
        <taxon>eudicotyledons</taxon>
        <taxon>Gunneridae</taxon>
        <taxon>Pentapetalae</taxon>
        <taxon>rosids</taxon>
        <taxon>malvids</taxon>
        <taxon>Malvales</taxon>
        <taxon>Malvaceae</taxon>
        <taxon>Malvoideae</taxon>
        <taxon>Gossypium</taxon>
    </lineage>
</organism>
<dbReference type="EMBL" id="JABEZV010438357">
    <property type="protein sequence ID" value="MBA0729559.1"/>
    <property type="molecule type" value="Genomic_DNA"/>
</dbReference>
<keyword evidence="3" id="KW-1185">Reference proteome</keyword>
<dbReference type="Proteomes" id="UP000593574">
    <property type="component" value="Unassembled WGS sequence"/>
</dbReference>
<gene>
    <name evidence="2" type="ORF">Golax_022744</name>
</gene>
<reference evidence="2 3" key="1">
    <citation type="journal article" date="2019" name="Genome Biol. Evol.">
        <title>Insights into the evolution of the New World diploid cottons (Gossypium, subgenus Houzingenia) based on genome sequencing.</title>
        <authorList>
            <person name="Grover C.E."/>
            <person name="Arick M.A. 2nd"/>
            <person name="Thrash A."/>
            <person name="Conover J.L."/>
            <person name="Sanders W.S."/>
            <person name="Peterson D.G."/>
            <person name="Frelichowski J.E."/>
            <person name="Scheffler J.A."/>
            <person name="Scheffler B.E."/>
            <person name="Wendel J.F."/>
        </authorList>
    </citation>
    <scope>NUCLEOTIDE SEQUENCE [LARGE SCALE GENOMIC DNA]</scope>
    <source>
        <strain evidence="2">4</strain>
        <tissue evidence="2">Leaf</tissue>
    </source>
</reference>
<dbReference type="Pfam" id="PF24924">
    <property type="entry name" value="DUF7745"/>
    <property type="match status" value="1"/>
</dbReference>
<evidence type="ECO:0000259" key="1">
    <source>
        <dbReference type="Pfam" id="PF24924"/>
    </source>
</evidence>
<evidence type="ECO:0000313" key="2">
    <source>
        <dbReference type="EMBL" id="MBA0729559.1"/>
    </source>
</evidence>
<dbReference type="PANTHER" id="PTHR48200">
    <property type="entry name" value="PROTEIN, PUTATIVE-RELATED"/>
    <property type="match status" value="1"/>
</dbReference>
<feature type="domain" description="DUF7745" evidence="1">
    <location>
        <begin position="3"/>
        <end position="60"/>
    </location>
</feature>
<dbReference type="InterPro" id="IPR056647">
    <property type="entry name" value="DUF7745"/>
</dbReference>
<protein>
    <recommendedName>
        <fullName evidence="1">DUF7745 domain-containing protein</fullName>
    </recommendedName>
</protein>